<name>A0ABX7F8Q5_9RHOB</name>
<protein>
    <submittedName>
        <fullName evidence="3">Pilus assembly protein</fullName>
    </submittedName>
</protein>
<dbReference type="InterPro" id="IPR012495">
    <property type="entry name" value="TadE-like_dom"/>
</dbReference>
<accession>A0ABX7F8Q5</accession>
<sequence length="156" mass="16520">MPRLCHLTDQPARGRRGPLSGRLGRFVRDERGTVSLEFVLIAPLLMALLFGIVSLGYYMGVSHSVRQLASGAARASVPGLDQAERRSLAEAYLAQAGTNYPLLTPASVAPQIAFETGPSAISVAVVYTVDGSLLDVANSLLKLNLSSIDASAYLAY</sequence>
<dbReference type="Proteomes" id="UP000596387">
    <property type="component" value="Chromosome"/>
</dbReference>
<evidence type="ECO:0000256" key="1">
    <source>
        <dbReference type="SAM" id="Phobius"/>
    </source>
</evidence>
<evidence type="ECO:0000313" key="4">
    <source>
        <dbReference type="Proteomes" id="UP000596387"/>
    </source>
</evidence>
<gene>
    <name evidence="3" type="ORF">GQA70_07005</name>
</gene>
<keyword evidence="1" id="KW-0472">Membrane</keyword>
<feature type="transmembrane region" description="Helical" evidence="1">
    <location>
        <begin position="38"/>
        <end position="58"/>
    </location>
</feature>
<keyword evidence="4" id="KW-1185">Reference proteome</keyword>
<reference evidence="3 4" key="1">
    <citation type="submission" date="2019-12" db="EMBL/GenBank/DDBJ databases">
        <title>Complete Genome Sequence of a Quorum-Sensing Bacterium,Rhodobacteraceae bacterium C31, Isolated from a marine microalgae symbiotic bacteria.</title>
        <authorList>
            <person name="Zhang Y."/>
        </authorList>
    </citation>
    <scope>NUCLEOTIDE SEQUENCE [LARGE SCALE GENOMIC DNA]</scope>
    <source>
        <strain evidence="3 4">C31</strain>
    </source>
</reference>
<dbReference type="EMBL" id="CP047166">
    <property type="protein sequence ID" value="QRF66083.1"/>
    <property type="molecule type" value="Genomic_DNA"/>
</dbReference>
<evidence type="ECO:0000313" key="3">
    <source>
        <dbReference type="EMBL" id="QRF66083.1"/>
    </source>
</evidence>
<keyword evidence="1" id="KW-1133">Transmembrane helix</keyword>
<dbReference type="Pfam" id="PF07811">
    <property type="entry name" value="TadE"/>
    <property type="match status" value="1"/>
</dbReference>
<feature type="domain" description="TadE-like" evidence="2">
    <location>
        <begin position="32"/>
        <end position="74"/>
    </location>
</feature>
<organism evidence="3 4">
    <name type="scientific">Ponticoccus alexandrii</name>
    <dbReference type="NCBI Taxonomy" id="1943633"/>
    <lineage>
        <taxon>Bacteria</taxon>
        <taxon>Pseudomonadati</taxon>
        <taxon>Pseudomonadota</taxon>
        <taxon>Alphaproteobacteria</taxon>
        <taxon>Rhodobacterales</taxon>
        <taxon>Roseobacteraceae</taxon>
        <taxon>Ponticoccus</taxon>
    </lineage>
</organism>
<keyword evidence="1" id="KW-0812">Transmembrane</keyword>
<proteinExistence type="predicted"/>
<evidence type="ECO:0000259" key="2">
    <source>
        <dbReference type="Pfam" id="PF07811"/>
    </source>
</evidence>